<feature type="compositionally biased region" description="Low complexity" evidence="7">
    <location>
        <begin position="617"/>
        <end position="632"/>
    </location>
</feature>
<dbReference type="InterPro" id="IPR015943">
    <property type="entry name" value="WD40/YVTN_repeat-like_dom_sf"/>
</dbReference>
<gene>
    <name evidence="9" type="ORF">CSUI_009641</name>
</gene>
<evidence type="ECO:0000256" key="4">
    <source>
        <dbReference type="ARBA" id="ARBA00022853"/>
    </source>
</evidence>
<feature type="compositionally biased region" description="Low complexity" evidence="7">
    <location>
        <begin position="19"/>
        <end position="47"/>
    </location>
</feature>
<feature type="compositionally biased region" description="Basic and acidic residues" evidence="7">
    <location>
        <begin position="434"/>
        <end position="454"/>
    </location>
</feature>
<dbReference type="GO" id="GO:0005634">
    <property type="term" value="C:nucleus"/>
    <property type="evidence" value="ECO:0007669"/>
    <property type="project" value="UniProtKB-SubCell"/>
</dbReference>
<evidence type="ECO:0000256" key="3">
    <source>
        <dbReference type="ARBA" id="ARBA00022737"/>
    </source>
</evidence>
<feature type="compositionally biased region" description="Low complexity" evidence="7">
    <location>
        <begin position="193"/>
        <end position="205"/>
    </location>
</feature>
<evidence type="ECO:0000259" key="8">
    <source>
        <dbReference type="Pfam" id="PF12265"/>
    </source>
</evidence>
<evidence type="ECO:0000256" key="2">
    <source>
        <dbReference type="ARBA" id="ARBA00022574"/>
    </source>
</evidence>
<evidence type="ECO:0000256" key="5">
    <source>
        <dbReference type="ARBA" id="ARBA00023242"/>
    </source>
</evidence>
<dbReference type="EMBL" id="MIGC01005836">
    <property type="protein sequence ID" value="PHJ16545.1"/>
    <property type="molecule type" value="Genomic_DNA"/>
</dbReference>
<dbReference type="OrthoDB" id="427795at2759"/>
<proteinExistence type="predicted"/>
<feature type="compositionally biased region" description="Basic residues" evidence="7">
    <location>
        <begin position="269"/>
        <end position="279"/>
    </location>
</feature>
<dbReference type="PROSITE" id="PS50082">
    <property type="entry name" value="WD_REPEATS_2"/>
    <property type="match status" value="1"/>
</dbReference>
<feature type="compositionally biased region" description="Low complexity" evidence="7">
    <location>
        <begin position="681"/>
        <end position="696"/>
    </location>
</feature>
<feature type="compositionally biased region" description="Basic residues" evidence="7">
    <location>
        <begin position="303"/>
        <end position="315"/>
    </location>
</feature>
<dbReference type="PROSITE" id="PS50294">
    <property type="entry name" value="WD_REPEATS_REGION"/>
    <property type="match status" value="1"/>
</dbReference>
<keyword evidence="5" id="KW-0539">Nucleus</keyword>
<dbReference type="Gene3D" id="2.130.10.10">
    <property type="entry name" value="YVTN repeat-like/Quinoprotein amine dehydrogenase"/>
    <property type="match status" value="1"/>
</dbReference>
<dbReference type="InterPro" id="IPR022052">
    <property type="entry name" value="Histone-bd_RBBP4-like_N"/>
</dbReference>
<keyword evidence="10" id="KW-1185">Reference proteome</keyword>
<feature type="compositionally biased region" description="Basic and acidic residues" evidence="7">
    <location>
        <begin position="148"/>
        <end position="157"/>
    </location>
</feature>
<comment type="caution">
    <text evidence="9">The sequence shown here is derived from an EMBL/GenBank/DDBJ whole genome shotgun (WGS) entry which is preliminary data.</text>
</comment>
<dbReference type="InterPro" id="IPR036322">
    <property type="entry name" value="WD40_repeat_dom_sf"/>
</dbReference>
<sequence>MARGVPKLRREMRAEGSRSHSASPSRCSSSFSLSLSSSSCFKTSTSSNKQSHPSSDSTVNTSSPLTKGQRHQAPSSSPRRNERLGSSSARRPLLRGANAQSVCPPPPIEFPSPTSKKALGQKKPSPRLNADTIPFSSSSRLSTNKTATCRERPKKTDNVGSGEGVKKKNSETFSTVKKPALVAKPKHLDRRLSTPAPTTAPSSSSGPCTKVPSKETSPLARSARKRKGHDGETCSSSRNSSRSSINSSSVDNKAGEGRRSKREEEDKAKSKKKREKKKKTGIERTPSKQGVPRPSHRVNQSEKRRRSTSQHKRLKGGVLTSSGGVVRSRFLSATQSQVDRKKRKGMNSSYVPEKKKSKVRSMGDRCSSPRFKSSLNGEADPSSRCEAGDEACAEGEKSQTHGLHTKREHAPNAVISSSSSASSGGGNTPRKRQKKEEQEEDMCRSSVNSRKEGCQRNGDTIPVLRAGKKETGKNRGMNEDEGEANVVVRTHYHYEESEESVKRRGLKTSSGKKKSGSNGVGMSQNRTSLKKAQVNKLTSPFERGAERDELPNIESAVEAAHDGRAGAKQSRGRRPSHTAAWGVTMSSSDFSTHGEENTPSSSPVLSSSSSLKKRSPRLYLSSPSLSSSSSRRPPVKESASGKGRRGQPSSLSSTLVRRESTDSSGGLSSCSSGVNNLAGDSPCCSPASSALSSSSSFPPPPPPLPVLNSKELSRGKKASLGGNTRGKHSEKTSKSGGGSGGRRSEKGGKRGSPRLDPGVCTADLAGLSSISGEKEGSSAGIGSSSSPSFSASSSSTTLQGLHRTNHRHWQNNCLLLYEHVMAHTLEWPSLTAQWMNSYGPKKDGEIGQTVLVATHTSGAHHPNYLLLIEVTLPVRPIPPSGMNYDQRQDYSGFEFGDEDTRKFTVTSRIPHEGECNRARFCPQAQSKVASKALDGSVYIFDISKFGPDVFHPSSPVFFGSSSSSSLSKSHSLTGKGGGGDSSKRGSDSDEETEDFVGMHASSTGPGDYMTDQAEVVLYGHSAEGWGLDWAPPSSGKSACVASASDDALVCVWDIQAKPSSSKRIPPLHKLVGDSNMRPLQDVRWKTGEGEGEILLAVGDDGYLSMWDLRASHLPVLRTQCSGTCLNALALNEHAPSVVATGGSDQGVNIWDLREMKRPAHRLLRAHSEAITCLKWSPHQKTVIASGSTDRLIRIYDLSLVGSEQESDEAEDGPPELLFVHGGHGGGISDFDWNPLKDLFTETPVGSITLSSSPRSFLLGLKLLFIDTYREHLPSSTLLGV</sequence>
<accession>A0A2C6KJ89</accession>
<dbReference type="SMART" id="SM00320">
    <property type="entry name" value="WD40"/>
    <property type="match status" value="6"/>
</dbReference>
<dbReference type="PANTHER" id="PTHR22850">
    <property type="entry name" value="WD40 REPEAT FAMILY"/>
    <property type="match status" value="1"/>
</dbReference>
<evidence type="ECO:0000313" key="10">
    <source>
        <dbReference type="Proteomes" id="UP000221165"/>
    </source>
</evidence>
<feature type="repeat" description="WD" evidence="6">
    <location>
        <begin position="1163"/>
        <end position="1198"/>
    </location>
</feature>
<dbReference type="RefSeq" id="XP_067918272.1">
    <property type="nucleotide sequence ID" value="XM_068069754.1"/>
</dbReference>
<feature type="compositionally biased region" description="Low complexity" evidence="7">
    <location>
        <begin position="960"/>
        <end position="973"/>
    </location>
</feature>
<reference evidence="9 10" key="1">
    <citation type="journal article" date="2017" name="Int. J. Parasitol.">
        <title>The genome of the protozoan parasite Cystoisospora suis and a reverse vaccinology approach to identify vaccine candidates.</title>
        <authorList>
            <person name="Palmieri N."/>
            <person name="Shrestha A."/>
            <person name="Ruttkowski B."/>
            <person name="Beck T."/>
            <person name="Vogl C."/>
            <person name="Tomley F."/>
            <person name="Blake D.P."/>
            <person name="Joachim A."/>
        </authorList>
    </citation>
    <scope>NUCLEOTIDE SEQUENCE [LARGE SCALE GENOMIC DNA]</scope>
    <source>
        <strain evidence="9 10">Wien I</strain>
    </source>
</reference>
<name>A0A2C6KJ89_9APIC</name>
<keyword evidence="3" id="KW-0677">Repeat</keyword>
<evidence type="ECO:0000256" key="7">
    <source>
        <dbReference type="SAM" id="MobiDB-lite"/>
    </source>
</evidence>
<evidence type="ECO:0000313" key="9">
    <source>
        <dbReference type="EMBL" id="PHJ16545.1"/>
    </source>
</evidence>
<feature type="compositionally biased region" description="Basic and acidic residues" evidence="7">
    <location>
        <begin position="492"/>
        <end position="502"/>
    </location>
</feature>
<dbReference type="Pfam" id="PF00400">
    <property type="entry name" value="WD40"/>
    <property type="match status" value="1"/>
</dbReference>
<feature type="compositionally biased region" description="Low complexity" evidence="7">
    <location>
        <begin position="662"/>
        <end position="673"/>
    </location>
</feature>
<feature type="compositionally biased region" description="Low complexity" evidence="7">
    <location>
        <begin position="600"/>
        <end position="610"/>
    </location>
</feature>
<feature type="compositionally biased region" description="Basic residues" evidence="7">
    <location>
        <begin position="503"/>
        <end position="515"/>
    </location>
</feature>
<feature type="region of interest" description="Disordered" evidence="7">
    <location>
        <begin position="1"/>
        <end position="797"/>
    </location>
</feature>
<feature type="compositionally biased region" description="Polar residues" evidence="7">
    <location>
        <begin position="134"/>
        <end position="147"/>
    </location>
</feature>
<keyword evidence="4" id="KW-0156">Chromatin regulator</keyword>
<feature type="compositionally biased region" description="Low complexity" evidence="7">
    <location>
        <begin position="235"/>
        <end position="249"/>
    </location>
</feature>
<feature type="compositionally biased region" description="Low complexity" evidence="7">
    <location>
        <begin position="777"/>
        <end position="795"/>
    </location>
</feature>
<dbReference type="GeneID" id="94432965"/>
<dbReference type="InterPro" id="IPR001680">
    <property type="entry name" value="WD40_rpt"/>
</dbReference>
<comment type="subcellular location">
    <subcellularLocation>
        <location evidence="1">Nucleus</location>
    </subcellularLocation>
</comment>
<evidence type="ECO:0000256" key="6">
    <source>
        <dbReference type="PROSITE-ProRule" id="PRU00221"/>
    </source>
</evidence>
<organism evidence="9 10">
    <name type="scientific">Cystoisospora suis</name>
    <dbReference type="NCBI Taxonomy" id="483139"/>
    <lineage>
        <taxon>Eukaryota</taxon>
        <taxon>Sar</taxon>
        <taxon>Alveolata</taxon>
        <taxon>Apicomplexa</taxon>
        <taxon>Conoidasida</taxon>
        <taxon>Coccidia</taxon>
        <taxon>Eucoccidiorida</taxon>
        <taxon>Eimeriorina</taxon>
        <taxon>Sarcocystidae</taxon>
        <taxon>Cystoisospora</taxon>
    </lineage>
</organism>
<feature type="compositionally biased region" description="Basic and acidic residues" evidence="7">
    <location>
        <begin position="467"/>
        <end position="478"/>
    </location>
</feature>
<dbReference type="AlphaFoldDB" id="A0A2C6KJ89"/>
<feature type="domain" description="Histone-binding protein RBBP4-like N-terminal" evidence="8">
    <location>
        <begin position="805"/>
        <end position="873"/>
    </location>
</feature>
<dbReference type="Proteomes" id="UP000221165">
    <property type="component" value="Unassembled WGS sequence"/>
</dbReference>
<dbReference type="SUPFAM" id="SSF50978">
    <property type="entry name" value="WD40 repeat-like"/>
    <property type="match status" value="1"/>
</dbReference>
<protein>
    <submittedName>
        <fullName evidence="9">Wd-40 repeat</fullName>
    </submittedName>
</protein>
<dbReference type="GO" id="GO:0006325">
    <property type="term" value="P:chromatin organization"/>
    <property type="evidence" value="ECO:0007669"/>
    <property type="project" value="UniProtKB-KW"/>
</dbReference>
<keyword evidence="2 6" id="KW-0853">WD repeat</keyword>
<feature type="compositionally biased region" description="Basic and acidic residues" evidence="7">
    <location>
        <begin position="253"/>
        <end position="268"/>
    </location>
</feature>
<feature type="compositionally biased region" description="Polar residues" evidence="7">
    <location>
        <begin position="48"/>
        <end position="89"/>
    </location>
</feature>
<dbReference type="InterPro" id="IPR019775">
    <property type="entry name" value="WD40_repeat_CS"/>
</dbReference>
<evidence type="ECO:0000256" key="1">
    <source>
        <dbReference type="ARBA" id="ARBA00004123"/>
    </source>
</evidence>
<dbReference type="PROSITE" id="PS00678">
    <property type="entry name" value="WD_REPEATS_1"/>
    <property type="match status" value="1"/>
</dbReference>
<dbReference type="Pfam" id="PF12265">
    <property type="entry name" value="CAF1C_H4-bd"/>
    <property type="match status" value="1"/>
</dbReference>
<feature type="region of interest" description="Disordered" evidence="7">
    <location>
        <begin position="960"/>
        <end position="1004"/>
    </location>
</feature>
<dbReference type="InterPro" id="IPR050459">
    <property type="entry name" value="WD_repeat_RBAP46/RBAP48/MSI1"/>
</dbReference>
<dbReference type="VEuPathDB" id="ToxoDB:CSUI_009641"/>
<feature type="compositionally biased region" description="Basic and acidic residues" evidence="7">
    <location>
        <begin position="8"/>
        <end position="18"/>
    </location>
</feature>